<name>A0A6M3JLK2_9ZZZZ</name>
<organism evidence="1">
    <name type="scientific">viral metagenome</name>
    <dbReference type="NCBI Taxonomy" id="1070528"/>
    <lineage>
        <taxon>unclassified sequences</taxon>
        <taxon>metagenomes</taxon>
        <taxon>organismal metagenomes</taxon>
    </lineage>
</organism>
<gene>
    <name evidence="1" type="ORF">MM415A04198_0008</name>
</gene>
<dbReference type="AlphaFoldDB" id="A0A6M3JLK2"/>
<sequence>MNAEEVKVDSHAAQLMEGVCGGPSPALCVDWADCAYKYNGCKRNLLSNLCCKNFDLS</sequence>
<evidence type="ECO:0000313" key="1">
    <source>
        <dbReference type="EMBL" id="QJA69882.1"/>
    </source>
</evidence>
<dbReference type="EMBL" id="MT141744">
    <property type="protein sequence ID" value="QJA69882.1"/>
    <property type="molecule type" value="Genomic_DNA"/>
</dbReference>
<proteinExistence type="predicted"/>
<protein>
    <submittedName>
        <fullName evidence="1">Uncharacterized protein</fullName>
    </submittedName>
</protein>
<reference evidence="1" key="1">
    <citation type="submission" date="2020-03" db="EMBL/GenBank/DDBJ databases">
        <title>The deep terrestrial virosphere.</title>
        <authorList>
            <person name="Holmfeldt K."/>
            <person name="Nilsson E."/>
            <person name="Simone D."/>
            <person name="Lopez-Fernandez M."/>
            <person name="Wu X."/>
            <person name="de Brujin I."/>
            <person name="Lundin D."/>
            <person name="Andersson A."/>
            <person name="Bertilsson S."/>
            <person name="Dopson M."/>
        </authorList>
    </citation>
    <scope>NUCLEOTIDE SEQUENCE</scope>
    <source>
        <strain evidence="1">MM415A04198</strain>
    </source>
</reference>
<accession>A0A6M3JLK2</accession>